<keyword evidence="2 4" id="KW-0479">Metal-binding</keyword>
<dbReference type="InterPro" id="IPR036398">
    <property type="entry name" value="CA_dom_sf"/>
</dbReference>
<dbReference type="SMART" id="SM01057">
    <property type="entry name" value="Carb_anhydrase"/>
    <property type="match status" value="1"/>
</dbReference>
<organism evidence="6 7">
    <name type="scientific">Drosophila virilis</name>
    <name type="common">Fruit fly</name>
    <dbReference type="NCBI Taxonomy" id="7244"/>
    <lineage>
        <taxon>Eukaryota</taxon>
        <taxon>Metazoa</taxon>
        <taxon>Ecdysozoa</taxon>
        <taxon>Arthropoda</taxon>
        <taxon>Hexapoda</taxon>
        <taxon>Insecta</taxon>
        <taxon>Pterygota</taxon>
        <taxon>Neoptera</taxon>
        <taxon>Endopterygota</taxon>
        <taxon>Diptera</taxon>
        <taxon>Brachycera</taxon>
        <taxon>Muscomorpha</taxon>
        <taxon>Ephydroidea</taxon>
        <taxon>Drosophilidae</taxon>
        <taxon>Drosophila</taxon>
    </lineage>
</organism>
<dbReference type="SUPFAM" id="SSF51069">
    <property type="entry name" value="Carbonic anhydrase"/>
    <property type="match status" value="1"/>
</dbReference>
<dbReference type="EC" id="4.2.1.1" evidence="4"/>
<protein>
    <recommendedName>
        <fullName evidence="4">Carbonic anhydrase</fullName>
        <ecNumber evidence="4">4.2.1.1</ecNumber>
    </recommendedName>
</protein>
<dbReference type="OrthoDB" id="429145at2759"/>
<evidence type="ECO:0000256" key="1">
    <source>
        <dbReference type="ARBA" id="ARBA00010718"/>
    </source>
</evidence>
<dbReference type="SMR" id="A0A0Q9WF39"/>
<keyword evidence="3 4" id="KW-0862">Zinc</keyword>
<dbReference type="GO" id="GO:0008270">
    <property type="term" value="F:zinc ion binding"/>
    <property type="evidence" value="ECO:0007669"/>
    <property type="project" value="UniProtKB-UniRule"/>
</dbReference>
<comment type="similarity">
    <text evidence="1 4">Belongs to the alpha-carbonic anhydrase family.</text>
</comment>
<dbReference type="PROSITE" id="PS51144">
    <property type="entry name" value="ALPHA_CA_2"/>
    <property type="match status" value="1"/>
</dbReference>
<evidence type="ECO:0000256" key="2">
    <source>
        <dbReference type="ARBA" id="ARBA00022723"/>
    </source>
</evidence>
<evidence type="ECO:0000256" key="4">
    <source>
        <dbReference type="RuleBase" id="RU367011"/>
    </source>
</evidence>
<dbReference type="PANTHER" id="PTHR18952">
    <property type="entry name" value="CARBONIC ANHYDRASE"/>
    <property type="match status" value="1"/>
</dbReference>
<sequence>MNYILRNYAKLSHFNYDQHGKDWQVNGGKQQSPISLIKDKAPKLSFLNYNKTFSGPLNLINNGHTVTMAIPPIDDGRQPAICGCKLKSLYKAVQLHFHWGSLENKGSEHTINYQRYDGELHILHQNSAYKEQKEAIRFPDGFVVLAVMLKIVQGPKIQPRALNQICSEAAMVRDFNKASTFVANFTLRDVLTGIERQEFFTYMGSLTTPPCSEVVNWFVFPKHIEISKKYLQNLWLLTDERGKPLVNNYRNLQRLCNRTVYYRNASK</sequence>
<evidence type="ECO:0000313" key="6">
    <source>
        <dbReference type="EMBL" id="KRF82726.1"/>
    </source>
</evidence>
<comment type="function">
    <text evidence="4">Reversible hydration of carbon dioxide.</text>
</comment>
<dbReference type="AlphaFoldDB" id="A0A0Q9WF39"/>
<dbReference type="PANTHER" id="PTHR18952:SF137">
    <property type="entry name" value="CARBONIC ANHYDRASE"/>
    <property type="match status" value="1"/>
</dbReference>
<dbReference type="CDD" id="cd00326">
    <property type="entry name" value="alpha_CA"/>
    <property type="match status" value="1"/>
</dbReference>
<keyword evidence="7" id="KW-1185">Reference proteome</keyword>
<dbReference type="Proteomes" id="UP000008792">
    <property type="component" value="Unassembled WGS sequence"/>
</dbReference>
<dbReference type="Pfam" id="PF00194">
    <property type="entry name" value="Carb_anhydrase"/>
    <property type="match status" value="1"/>
</dbReference>
<comment type="cofactor">
    <cofactor evidence="4">
        <name>Zn(2+)</name>
        <dbReference type="ChEBI" id="CHEBI:29105"/>
    </cofactor>
</comment>
<evidence type="ECO:0000313" key="7">
    <source>
        <dbReference type="Proteomes" id="UP000008792"/>
    </source>
</evidence>
<proteinExistence type="inferred from homology"/>
<keyword evidence="4 6" id="KW-0456">Lyase</keyword>
<dbReference type="GO" id="GO:0005737">
    <property type="term" value="C:cytoplasm"/>
    <property type="evidence" value="ECO:0007669"/>
    <property type="project" value="TreeGrafter"/>
</dbReference>
<dbReference type="InterPro" id="IPR001148">
    <property type="entry name" value="CA_dom"/>
</dbReference>
<comment type="catalytic activity">
    <reaction evidence="4">
        <text>hydrogencarbonate + H(+) = CO2 + H2O</text>
        <dbReference type="Rhea" id="RHEA:10748"/>
        <dbReference type="ChEBI" id="CHEBI:15377"/>
        <dbReference type="ChEBI" id="CHEBI:15378"/>
        <dbReference type="ChEBI" id="CHEBI:16526"/>
        <dbReference type="ChEBI" id="CHEBI:17544"/>
        <dbReference type="EC" id="4.2.1.1"/>
    </reaction>
</comment>
<dbReference type="EMBL" id="CH940650">
    <property type="protein sequence ID" value="KRF82726.1"/>
    <property type="molecule type" value="Genomic_DNA"/>
</dbReference>
<gene>
    <name evidence="6" type="primary">Dvir\GJ23586</name>
    <name evidence="6" type="ORF">Dvir_GJ23586</name>
</gene>
<evidence type="ECO:0000256" key="3">
    <source>
        <dbReference type="ARBA" id="ARBA00022833"/>
    </source>
</evidence>
<dbReference type="Gene3D" id="3.10.200.10">
    <property type="entry name" value="Alpha carbonic anhydrase"/>
    <property type="match status" value="1"/>
</dbReference>
<accession>A0A0Q9WF39</accession>
<dbReference type="InterPro" id="IPR018338">
    <property type="entry name" value="Carbonic_anhydrase_a-class_CS"/>
</dbReference>
<dbReference type="InterPro" id="IPR023561">
    <property type="entry name" value="Carbonic_anhydrase_a-class"/>
</dbReference>
<name>A0A0Q9WF39_DROVI</name>
<dbReference type="PROSITE" id="PS00162">
    <property type="entry name" value="ALPHA_CA_1"/>
    <property type="match status" value="1"/>
</dbReference>
<feature type="domain" description="Alpha-carbonic anhydrase" evidence="5">
    <location>
        <begin position="12"/>
        <end position="264"/>
    </location>
</feature>
<reference evidence="6 7" key="1">
    <citation type="journal article" date="2007" name="Nature">
        <title>Evolution of genes and genomes on the Drosophila phylogeny.</title>
        <authorList>
            <consortium name="Drosophila 12 Genomes Consortium"/>
            <person name="Clark A.G."/>
            <person name="Eisen M.B."/>
            <person name="Smith D.R."/>
            <person name="Bergman C.M."/>
            <person name="Oliver B."/>
            <person name="Markow T.A."/>
            <person name="Kaufman T.C."/>
            <person name="Kellis M."/>
            <person name="Gelbart W."/>
            <person name="Iyer V.N."/>
            <person name="Pollard D.A."/>
            <person name="Sackton T.B."/>
            <person name="Larracuente A.M."/>
            <person name="Singh N.D."/>
            <person name="Abad J.P."/>
            <person name="Abt D.N."/>
            <person name="Adryan B."/>
            <person name="Aguade M."/>
            <person name="Akashi H."/>
            <person name="Anderson W.W."/>
            <person name="Aquadro C.F."/>
            <person name="Ardell D.H."/>
            <person name="Arguello R."/>
            <person name="Artieri C.G."/>
            <person name="Barbash D.A."/>
            <person name="Barker D."/>
            <person name="Barsanti P."/>
            <person name="Batterham P."/>
            <person name="Batzoglou S."/>
            <person name="Begun D."/>
            <person name="Bhutkar A."/>
            <person name="Blanco E."/>
            <person name="Bosak S.A."/>
            <person name="Bradley R.K."/>
            <person name="Brand A.D."/>
            <person name="Brent M.R."/>
            <person name="Brooks A.N."/>
            <person name="Brown R.H."/>
            <person name="Butlin R.K."/>
            <person name="Caggese C."/>
            <person name="Calvi B.R."/>
            <person name="Bernardo de Carvalho A."/>
            <person name="Caspi A."/>
            <person name="Castrezana S."/>
            <person name="Celniker S.E."/>
            <person name="Chang J.L."/>
            <person name="Chapple C."/>
            <person name="Chatterji S."/>
            <person name="Chinwalla A."/>
            <person name="Civetta A."/>
            <person name="Clifton S.W."/>
            <person name="Comeron J.M."/>
            <person name="Costello J.C."/>
            <person name="Coyne J.A."/>
            <person name="Daub J."/>
            <person name="David R.G."/>
            <person name="Delcher A.L."/>
            <person name="Delehaunty K."/>
            <person name="Do C.B."/>
            <person name="Ebling H."/>
            <person name="Edwards K."/>
            <person name="Eickbush T."/>
            <person name="Evans J.D."/>
            <person name="Filipski A."/>
            <person name="Findeiss S."/>
            <person name="Freyhult E."/>
            <person name="Fulton L."/>
            <person name="Fulton R."/>
            <person name="Garcia A.C."/>
            <person name="Gardiner A."/>
            <person name="Garfield D.A."/>
            <person name="Garvin B.E."/>
            <person name="Gibson G."/>
            <person name="Gilbert D."/>
            <person name="Gnerre S."/>
            <person name="Godfrey J."/>
            <person name="Good R."/>
            <person name="Gotea V."/>
            <person name="Gravely B."/>
            <person name="Greenberg A.J."/>
            <person name="Griffiths-Jones S."/>
            <person name="Gross S."/>
            <person name="Guigo R."/>
            <person name="Gustafson E.A."/>
            <person name="Haerty W."/>
            <person name="Hahn M.W."/>
            <person name="Halligan D.L."/>
            <person name="Halpern A.L."/>
            <person name="Halter G.M."/>
            <person name="Han M.V."/>
            <person name="Heger A."/>
            <person name="Hillier L."/>
            <person name="Hinrichs A.S."/>
            <person name="Holmes I."/>
            <person name="Hoskins R.A."/>
            <person name="Hubisz M.J."/>
            <person name="Hultmark D."/>
            <person name="Huntley M.A."/>
            <person name="Jaffe D.B."/>
            <person name="Jagadeeshan S."/>
            <person name="Jeck W.R."/>
            <person name="Johnson J."/>
            <person name="Jones C.D."/>
            <person name="Jordan W.C."/>
            <person name="Karpen G.H."/>
            <person name="Kataoka E."/>
            <person name="Keightley P.D."/>
            <person name="Kheradpour P."/>
            <person name="Kirkness E.F."/>
            <person name="Koerich L.B."/>
            <person name="Kristiansen K."/>
            <person name="Kudrna D."/>
            <person name="Kulathinal R.J."/>
            <person name="Kumar S."/>
            <person name="Kwok R."/>
            <person name="Lander E."/>
            <person name="Langley C.H."/>
            <person name="Lapoint R."/>
            <person name="Lazzaro B.P."/>
            <person name="Lee S.J."/>
            <person name="Levesque L."/>
            <person name="Li R."/>
            <person name="Lin C.F."/>
            <person name="Lin M.F."/>
            <person name="Lindblad-Toh K."/>
            <person name="Llopart A."/>
            <person name="Long M."/>
            <person name="Low L."/>
            <person name="Lozovsky E."/>
            <person name="Lu J."/>
            <person name="Luo M."/>
            <person name="Machado C.A."/>
            <person name="Makalowski W."/>
            <person name="Marzo M."/>
            <person name="Matsuda M."/>
            <person name="Matzkin L."/>
            <person name="McAllister B."/>
            <person name="McBride C.S."/>
            <person name="McKernan B."/>
            <person name="McKernan K."/>
            <person name="Mendez-Lago M."/>
            <person name="Minx P."/>
            <person name="Mollenhauer M.U."/>
            <person name="Montooth K."/>
            <person name="Mount S.M."/>
            <person name="Mu X."/>
            <person name="Myers E."/>
            <person name="Negre B."/>
            <person name="Newfeld S."/>
            <person name="Nielsen R."/>
            <person name="Noor M.A."/>
            <person name="O'Grady P."/>
            <person name="Pachter L."/>
            <person name="Papaceit M."/>
            <person name="Parisi M.J."/>
            <person name="Parisi M."/>
            <person name="Parts L."/>
            <person name="Pedersen J.S."/>
            <person name="Pesole G."/>
            <person name="Phillippy A.M."/>
            <person name="Ponting C.P."/>
            <person name="Pop M."/>
            <person name="Porcelli D."/>
            <person name="Powell J.R."/>
            <person name="Prohaska S."/>
            <person name="Pruitt K."/>
            <person name="Puig M."/>
            <person name="Quesneville H."/>
            <person name="Ram K.R."/>
            <person name="Rand D."/>
            <person name="Rasmussen M.D."/>
            <person name="Reed L.K."/>
            <person name="Reenan R."/>
            <person name="Reily A."/>
            <person name="Remington K.A."/>
            <person name="Rieger T.T."/>
            <person name="Ritchie M.G."/>
            <person name="Robin C."/>
            <person name="Rogers Y.H."/>
            <person name="Rohde C."/>
            <person name="Rozas J."/>
            <person name="Rubenfield M.J."/>
            <person name="Ruiz A."/>
            <person name="Russo S."/>
            <person name="Salzberg S.L."/>
            <person name="Sanchez-Gracia A."/>
            <person name="Saranga D.J."/>
            <person name="Sato H."/>
            <person name="Schaeffer S.W."/>
            <person name="Schatz M.C."/>
            <person name="Schlenke T."/>
            <person name="Schwartz R."/>
            <person name="Segarra C."/>
            <person name="Singh R.S."/>
            <person name="Sirot L."/>
            <person name="Sirota M."/>
            <person name="Sisneros N.B."/>
            <person name="Smith C.D."/>
            <person name="Smith T.F."/>
            <person name="Spieth J."/>
            <person name="Stage D.E."/>
            <person name="Stark A."/>
            <person name="Stephan W."/>
            <person name="Strausberg R.L."/>
            <person name="Strempel S."/>
            <person name="Sturgill D."/>
            <person name="Sutton G."/>
            <person name="Sutton G.G."/>
            <person name="Tao W."/>
            <person name="Teichmann S."/>
            <person name="Tobari Y.N."/>
            <person name="Tomimura Y."/>
            <person name="Tsolas J.M."/>
            <person name="Valente V.L."/>
            <person name="Venter E."/>
            <person name="Venter J.C."/>
            <person name="Vicario S."/>
            <person name="Vieira F.G."/>
            <person name="Vilella A.J."/>
            <person name="Villasante A."/>
            <person name="Walenz B."/>
            <person name="Wang J."/>
            <person name="Wasserman M."/>
            <person name="Watts T."/>
            <person name="Wilson D."/>
            <person name="Wilson R.K."/>
            <person name="Wing R.A."/>
            <person name="Wolfner M.F."/>
            <person name="Wong A."/>
            <person name="Wong G.K."/>
            <person name="Wu C.I."/>
            <person name="Wu G."/>
            <person name="Yamamoto D."/>
            <person name="Yang H.P."/>
            <person name="Yang S.P."/>
            <person name="Yorke J.A."/>
            <person name="Yoshida K."/>
            <person name="Zdobnov E."/>
            <person name="Zhang P."/>
            <person name="Zhang Y."/>
            <person name="Zimin A.V."/>
            <person name="Baldwin J."/>
            <person name="Abdouelleil A."/>
            <person name="Abdulkadir J."/>
            <person name="Abebe A."/>
            <person name="Abera B."/>
            <person name="Abreu J."/>
            <person name="Acer S.C."/>
            <person name="Aftuck L."/>
            <person name="Alexander A."/>
            <person name="An P."/>
            <person name="Anderson E."/>
            <person name="Anderson S."/>
            <person name="Arachi H."/>
            <person name="Azer M."/>
            <person name="Bachantsang P."/>
            <person name="Barry A."/>
            <person name="Bayul T."/>
            <person name="Berlin A."/>
            <person name="Bessette D."/>
            <person name="Bloom T."/>
            <person name="Blye J."/>
            <person name="Boguslavskiy L."/>
            <person name="Bonnet C."/>
            <person name="Boukhgalter B."/>
            <person name="Bourzgui I."/>
            <person name="Brown A."/>
            <person name="Cahill P."/>
            <person name="Channer S."/>
            <person name="Cheshatsang Y."/>
            <person name="Chuda L."/>
            <person name="Citroen M."/>
            <person name="Collymore A."/>
            <person name="Cooke P."/>
            <person name="Costello M."/>
            <person name="D'Aco K."/>
            <person name="Daza R."/>
            <person name="De Haan G."/>
            <person name="DeGray S."/>
            <person name="DeMaso C."/>
            <person name="Dhargay N."/>
            <person name="Dooley K."/>
            <person name="Dooley E."/>
            <person name="Doricent M."/>
            <person name="Dorje P."/>
            <person name="Dorjee K."/>
            <person name="Dupes A."/>
            <person name="Elong R."/>
            <person name="Falk J."/>
            <person name="Farina A."/>
            <person name="Faro S."/>
            <person name="Ferguson D."/>
            <person name="Fisher S."/>
            <person name="Foley C.D."/>
            <person name="Franke A."/>
            <person name="Friedrich D."/>
            <person name="Gadbois L."/>
            <person name="Gearin G."/>
            <person name="Gearin C.R."/>
            <person name="Giannoukos G."/>
            <person name="Goode T."/>
            <person name="Graham J."/>
            <person name="Grandbois E."/>
            <person name="Grewal S."/>
            <person name="Gyaltsen K."/>
            <person name="Hafez N."/>
            <person name="Hagos B."/>
            <person name="Hall J."/>
            <person name="Henson C."/>
            <person name="Hollinger A."/>
            <person name="Honan T."/>
            <person name="Huard M.D."/>
            <person name="Hughes L."/>
            <person name="Hurhula B."/>
            <person name="Husby M.E."/>
            <person name="Kamat A."/>
            <person name="Kanga B."/>
            <person name="Kashin S."/>
            <person name="Khazanovich D."/>
            <person name="Kisner P."/>
            <person name="Lance K."/>
            <person name="Lara M."/>
            <person name="Lee W."/>
            <person name="Lennon N."/>
            <person name="Letendre F."/>
            <person name="LeVine R."/>
            <person name="Lipovsky A."/>
            <person name="Liu X."/>
            <person name="Liu J."/>
            <person name="Liu S."/>
            <person name="Lokyitsang T."/>
            <person name="Lokyitsang Y."/>
            <person name="Lubonja R."/>
            <person name="Lui A."/>
            <person name="MacDonald P."/>
            <person name="Magnisalis V."/>
            <person name="Maru K."/>
            <person name="Matthews C."/>
            <person name="McCusker W."/>
            <person name="McDonough S."/>
            <person name="Mehta T."/>
            <person name="Meldrim J."/>
            <person name="Meneus L."/>
            <person name="Mihai O."/>
            <person name="Mihalev A."/>
            <person name="Mihova T."/>
            <person name="Mittelman R."/>
            <person name="Mlenga V."/>
            <person name="Montmayeur A."/>
            <person name="Mulrain L."/>
            <person name="Navidi A."/>
            <person name="Naylor J."/>
            <person name="Negash T."/>
            <person name="Nguyen T."/>
            <person name="Nguyen N."/>
            <person name="Nicol R."/>
            <person name="Norbu C."/>
            <person name="Norbu N."/>
            <person name="Novod N."/>
            <person name="O'Neill B."/>
            <person name="Osman S."/>
            <person name="Markiewicz E."/>
            <person name="Oyono O.L."/>
            <person name="Patti C."/>
            <person name="Phunkhang P."/>
            <person name="Pierre F."/>
            <person name="Priest M."/>
            <person name="Raghuraman S."/>
            <person name="Rege F."/>
            <person name="Reyes R."/>
            <person name="Rise C."/>
            <person name="Rogov P."/>
            <person name="Ross K."/>
            <person name="Ryan E."/>
            <person name="Settipalli S."/>
            <person name="Shea T."/>
            <person name="Sherpa N."/>
            <person name="Shi L."/>
            <person name="Shih D."/>
            <person name="Sparrow T."/>
            <person name="Spaulding J."/>
            <person name="Stalker J."/>
            <person name="Stange-Thomann N."/>
            <person name="Stavropoulos S."/>
            <person name="Stone C."/>
            <person name="Strader C."/>
            <person name="Tesfaye S."/>
            <person name="Thomson T."/>
            <person name="Thoulutsang Y."/>
            <person name="Thoulutsang D."/>
            <person name="Topham K."/>
            <person name="Topping I."/>
            <person name="Tsamla T."/>
            <person name="Vassiliev H."/>
            <person name="Vo A."/>
            <person name="Wangchuk T."/>
            <person name="Wangdi T."/>
            <person name="Weiand M."/>
            <person name="Wilkinson J."/>
            <person name="Wilson A."/>
            <person name="Yadav S."/>
            <person name="Young G."/>
            <person name="Yu Q."/>
            <person name="Zembek L."/>
            <person name="Zhong D."/>
            <person name="Zimmer A."/>
            <person name="Zwirko Z."/>
            <person name="Jaffe D.B."/>
            <person name="Alvarez P."/>
            <person name="Brockman W."/>
            <person name="Butler J."/>
            <person name="Chin C."/>
            <person name="Gnerre S."/>
            <person name="Grabherr M."/>
            <person name="Kleber M."/>
            <person name="Mauceli E."/>
            <person name="MacCallum I."/>
        </authorList>
    </citation>
    <scope>NUCLEOTIDE SEQUENCE [LARGE SCALE GENOMIC DNA]</scope>
    <source>
        <strain evidence="7">Tucson 15010-1051.87</strain>
    </source>
</reference>
<evidence type="ECO:0000259" key="5">
    <source>
        <dbReference type="PROSITE" id="PS51144"/>
    </source>
</evidence>
<dbReference type="GO" id="GO:0004089">
    <property type="term" value="F:carbonate dehydratase activity"/>
    <property type="evidence" value="ECO:0007669"/>
    <property type="project" value="UniProtKB-UniRule"/>
</dbReference>